<comment type="subcellular location">
    <subcellularLocation>
        <location evidence="1">Cell membrane</location>
        <topology evidence="1">Single-pass membrane protein</topology>
    </subcellularLocation>
    <subcellularLocation>
        <location evidence="7">Cell membrane</location>
        <topology evidence="7">Single-pass type II membrane protein</topology>
    </subcellularLocation>
</comment>
<evidence type="ECO:0000313" key="10">
    <source>
        <dbReference type="Proteomes" id="UP000048926"/>
    </source>
</evidence>
<keyword evidence="7" id="KW-0653">Protein transport</keyword>
<evidence type="ECO:0000256" key="3">
    <source>
        <dbReference type="ARBA" id="ARBA00022475"/>
    </source>
</evidence>
<evidence type="ECO:0000256" key="5">
    <source>
        <dbReference type="ARBA" id="ARBA00022989"/>
    </source>
</evidence>
<feature type="transmembrane region" description="Helical" evidence="8">
    <location>
        <begin position="20"/>
        <end position="39"/>
    </location>
</feature>
<keyword evidence="10" id="KW-1185">Reference proteome</keyword>
<dbReference type="OrthoDB" id="5456447at2"/>
<accession>A0A0M6XW69</accession>
<dbReference type="RefSeq" id="WP_055654021.1">
    <property type="nucleotide sequence ID" value="NZ_CP045627.1"/>
</dbReference>
<name>A0A0M6XW69_9HYPH</name>
<comment type="similarity">
    <text evidence="2 7">Belongs to the ExbD/TolR family.</text>
</comment>
<sequence>MISIETPLARRKRIPLTPLIDVIFILIMFFLLSSTFGVWRPLEVALGGGAPAGGAEAQSNASVPAVLIVVKSVPGEDLSAVTVNGNELPLAGLAEELNRLAEAGARDAVLLPGKGTDFQQVVRILDEARTSKLTSVRLHLD</sequence>
<dbReference type="STRING" id="187304.B0E33_27565"/>
<evidence type="ECO:0000256" key="6">
    <source>
        <dbReference type="ARBA" id="ARBA00023136"/>
    </source>
</evidence>
<evidence type="ECO:0000256" key="4">
    <source>
        <dbReference type="ARBA" id="ARBA00022692"/>
    </source>
</evidence>
<keyword evidence="3" id="KW-1003">Cell membrane</keyword>
<dbReference type="EMBL" id="CXST01000001">
    <property type="protein sequence ID" value="CTQ42085.1"/>
    <property type="molecule type" value="Genomic_DNA"/>
</dbReference>
<keyword evidence="4 7" id="KW-0812">Transmembrane</keyword>
<keyword evidence="7" id="KW-0813">Transport</keyword>
<evidence type="ECO:0000256" key="2">
    <source>
        <dbReference type="ARBA" id="ARBA00005811"/>
    </source>
</evidence>
<organism evidence="9 10">
    <name type="scientific">Roseibium aggregatum</name>
    <dbReference type="NCBI Taxonomy" id="187304"/>
    <lineage>
        <taxon>Bacteria</taxon>
        <taxon>Pseudomonadati</taxon>
        <taxon>Pseudomonadota</taxon>
        <taxon>Alphaproteobacteria</taxon>
        <taxon>Hyphomicrobiales</taxon>
        <taxon>Stappiaceae</taxon>
        <taxon>Roseibium</taxon>
    </lineage>
</organism>
<dbReference type="Proteomes" id="UP000048926">
    <property type="component" value="Unassembled WGS sequence"/>
</dbReference>
<dbReference type="GO" id="GO:0015031">
    <property type="term" value="P:protein transport"/>
    <property type="evidence" value="ECO:0007669"/>
    <property type="project" value="UniProtKB-KW"/>
</dbReference>
<dbReference type="Pfam" id="PF02472">
    <property type="entry name" value="ExbD"/>
    <property type="match status" value="1"/>
</dbReference>
<dbReference type="GO" id="GO:0005886">
    <property type="term" value="C:plasma membrane"/>
    <property type="evidence" value="ECO:0007669"/>
    <property type="project" value="UniProtKB-SubCell"/>
</dbReference>
<dbReference type="GO" id="GO:0022857">
    <property type="term" value="F:transmembrane transporter activity"/>
    <property type="evidence" value="ECO:0007669"/>
    <property type="project" value="InterPro"/>
</dbReference>
<keyword evidence="6 8" id="KW-0472">Membrane</keyword>
<evidence type="ECO:0000256" key="1">
    <source>
        <dbReference type="ARBA" id="ARBA00004162"/>
    </source>
</evidence>
<gene>
    <name evidence="9" type="ORF">LAL4801_00505</name>
</gene>
<dbReference type="AlphaFoldDB" id="A0A0M6XW69"/>
<dbReference type="InterPro" id="IPR003400">
    <property type="entry name" value="ExbD"/>
</dbReference>
<proteinExistence type="inferred from homology"/>
<keyword evidence="5 8" id="KW-1133">Transmembrane helix</keyword>
<evidence type="ECO:0000313" key="9">
    <source>
        <dbReference type="EMBL" id="CTQ42085.1"/>
    </source>
</evidence>
<reference evidence="10" key="1">
    <citation type="submission" date="2015-07" db="EMBL/GenBank/DDBJ databases">
        <authorList>
            <person name="Rodrigo-Torres Lidia"/>
            <person name="Arahal R.David."/>
        </authorList>
    </citation>
    <scope>NUCLEOTIDE SEQUENCE [LARGE SCALE GENOMIC DNA]</scope>
    <source>
        <strain evidence="10">CECT 4801</strain>
    </source>
</reference>
<protein>
    <submittedName>
        <fullName evidence="9">Biopolymer transport protein ExbD/TolR</fullName>
    </submittedName>
</protein>
<evidence type="ECO:0000256" key="7">
    <source>
        <dbReference type="RuleBase" id="RU003879"/>
    </source>
</evidence>
<evidence type="ECO:0000256" key="8">
    <source>
        <dbReference type="SAM" id="Phobius"/>
    </source>
</evidence>